<sequence length="379" mass="43140">MKDLLQIRDEIDRVDSEITALYLKRMQLTGEVAEYKIRTGKKVFDKERERQKLEKLSSLVTGSFLKHGIRELFEHIMSISRKRQYQLLTEYGVEVPNAFTEVEKIDAQGSRIVFQGVEGAYAHIAMNRYFGTDTDSFHVESWRDAMEAIQSGRADYAVLPIENSTAGVVAENYDLLIEYDNYIVGEQIIPIRHCLLGLEEAQLSDIMSVYSHPQALAQCDRYLQAHEEWDCATESNTAVAACKVKNSGKKHKAAIASELTAQLYGLKILEKNIQTNSENSTRFIIVTNRKIFLKGAAKMSICLEVKHQSGSLYHALSHIIYNDLNMNFIQSRPLKEREGTNWQYRFFIDFAGSLNDSAVANALRGLEEECESIRVLGNY</sequence>
<keyword evidence="24" id="KW-1185">Reference proteome</keyword>
<dbReference type="InterPro" id="IPR001086">
    <property type="entry name" value="Preph_deHydtase"/>
</dbReference>
<dbReference type="SUPFAM" id="SSF55021">
    <property type="entry name" value="ACT-like"/>
    <property type="match status" value="1"/>
</dbReference>
<feature type="site" description="Essential for prephenate dehydratase activity" evidence="19">
    <location>
        <position position="281"/>
    </location>
</feature>
<dbReference type="PROSITE" id="PS51168">
    <property type="entry name" value="CHORISMATE_MUT_2"/>
    <property type="match status" value="1"/>
</dbReference>
<dbReference type="InterPro" id="IPR002912">
    <property type="entry name" value="ACT_dom"/>
</dbReference>
<dbReference type="InterPro" id="IPR002701">
    <property type="entry name" value="CM_II_prokaryot"/>
</dbReference>
<evidence type="ECO:0000256" key="5">
    <source>
        <dbReference type="ARBA" id="ARBA00004817"/>
    </source>
</evidence>
<dbReference type="CDD" id="cd13631">
    <property type="entry name" value="PBP2_Ct-PDT_like"/>
    <property type="match status" value="1"/>
</dbReference>
<dbReference type="PIRSF" id="PIRSF001500">
    <property type="entry name" value="Chor_mut_pdt_Ppr"/>
    <property type="match status" value="1"/>
</dbReference>
<evidence type="ECO:0000259" key="21">
    <source>
        <dbReference type="PROSITE" id="PS51171"/>
    </source>
</evidence>
<evidence type="ECO:0000256" key="15">
    <source>
        <dbReference type="ARBA" id="ARBA00023268"/>
    </source>
</evidence>
<dbReference type="InterPro" id="IPR036979">
    <property type="entry name" value="CM_dom_sf"/>
</dbReference>
<dbReference type="InterPro" id="IPR036263">
    <property type="entry name" value="Chorismate_II_sf"/>
</dbReference>
<evidence type="ECO:0000256" key="14">
    <source>
        <dbReference type="ARBA" id="ARBA00023239"/>
    </source>
</evidence>
<evidence type="ECO:0000256" key="13">
    <source>
        <dbReference type="ARBA" id="ARBA00023235"/>
    </source>
</evidence>
<keyword evidence="11" id="KW-0057">Aromatic amino acid biosynthesis</keyword>
<dbReference type="InterPro" id="IPR008242">
    <property type="entry name" value="Chor_mutase/pphenate_deHydtase"/>
</dbReference>
<proteinExistence type="predicted"/>
<comment type="catalytic activity">
    <reaction evidence="18">
        <text>prephenate + H(+) = 3-phenylpyruvate + CO2 + H2O</text>
        <dbReference type="Rhea" id="RHEA:21648"/>
        <dbReference type="ChEBI" id="CHEBI:15377"/>
        <dbReference type="ChEBI" id="CHEBI:15378"/>
        <dbReference type="ChEBI" id="CHEBI:16526"/>
        <dbReference type="ChEBI" id="CHEBI:18005"/>
        <dbReference type="ChEBI" id="CHEBI:29934"/>
        <dbReference type="EC" id="4.2.1.51"/>
    </reaction>
</comment>
<dbReference type="InterPro" id="IPR045865">
    <property type="entry name" value="ACT-like_dom_sf"/>
</dbReference>
<evidence type="ECO:0000256" key="9">
    <source>
        <dbReference type="ARBA" id="ARBA00022490"/>
    </source>
</evidence>
<keyword evidence="9" id="KW-0963">Cytoplasm</keyword>
<dbReference type="Pfam" id="PF01817">
    <property type="entry name" value="CM_2"/>
    <property type="match status" value="1"/>
</dbReference>
<dbReference type="GO" id="GO:0005737">
    <property type="term" value="C:cytoplasm"/>
    <property type="evidence" value="ECO:0007669"/>
    <property type="project" value="UniProtKB-SubCell"/>
</dbReference>
<dbReference type="PROSITE" id="PS51671">
    <property type="entry name" value="ACT"/>
    <property type="match status" value="1"/>
</dbReference>
<evidence type="ECO:0000259" key="22">
    <source>
        <dbReference type="PROSITE" id="PS51671"/>
    </source>
</evidence>
<evidence type="ECO:0000256" key="8">
    <source>
        <dbReference type="ARBA" id="ARBA00021872"/>
    </source>
</evidence>
<evidence type="ECO:0000256" key="19">
    <source>
        <dbReference type="PIRSR" id="PIRSR001500-2"/>
    </source>
</evidence>
<dbReference type="AlphaFoldDB" id="N2A991"/>
<evidence type="ECO:0000313" key="24">
    <source>
        <dbReference type="Proteomes" id="UP000012589"/>
    </source>
</evidence>
<comment type="catalytic activity">
    <reaction evidence="1">
        <text>chorismate = prephenate</text>
        <dbReference type="Rhea" id="RHEA:13897"/>
        <dbReference type="ChEBI" id="CHEBI:29748"/>
        <dbReference type="ChEBI" id="CHEBI:29934"/>
        <dbReference type="EC" id="5.4.99.5"/>
    </reaction>
</comment>
<evidence type="ECO:0000256" key="4">
    <source>
        <dbReference type="ARBA" id="ARBA00004741"/>
    </source>
</evidence>
<dbReference type="EMBL" id="AQFT01000119">
    <property type="protein sequence ID" value="EMZ22675.1"/>
    <property type="molecule type" value="Genomic_DNA"/>
</dbReference>
<evidence type="ECO:0000313" key="23">
    <source>
        <dbReference type="EMBL" id="EMZ22675.1"/>
    </source>
</evidence>
<feature type="domain" description="ACT" evidence="22">
    <location>
        <begin position="300"/>
        <end position="379"/>
    </location>
</feature>
<dbReference type="PATRIC" id="fig|1235802.3.peg.4137"/>
<dbReference type="GO" id="GO:0009094">
    <property type="term" value="P:L-phenylalanine biosynthetic process"/>
    <property type="evidence" value="ECO:0007669"/>
    <property type="project" value="UniProtKB-UniPathway"/>
</dbReference>
<protein>
    <recommendedName>
        <fullName evidence="7">Bifunctional chorismate mutase/prephenate dehydratase</fullName>
        <ecNumber evidence="6">4.2.1.51</ecNumber>
    </recommendedName>
    <alternativeName>
        <fullName evidence="17">Chorismate mutase-prephenate dehydratase</fullName>
    </alternativeName>
    <alternativeName>
        <fullName evidence="8">Prephenate dehydratase</fullName>
    </alternativeName>
    <alternativeName>
        <fullName evidence="16">p-protein</fullName>
    </alternativeName>
</protein>
<name>N2A991_9FIRM</name>
<evidence type="ECO:0000256" key="7">
    <source>
        <dbReference type="ARBA" id="ARBA00014401"/>
    </source>
</evidence>
<keyword evidence="13" id="KW-0413">Isomerase</keyword>
<keyword evidence="10" id="KW-0028">Amino-acid biosynthesis</keyword>
<reference evidence="23 24" key="1">
    <citation type="journal article" date="2014" name="Genome Announc.">
        <title>Draft genome sequences of the altered schaedler flora, a defined bacterial community from gnotobiotic mice.</title>
        <authorList>
            <person name="Wannemuehler M.J."/>
            <person name="Overstreet A.M."/>
            <person name="Ward D.V."/>
            <person name="Phillips G.J."/>
        </authorList>
    </citation>
    <scope>NUCLEOTIDE SEQUENCE [LARGE SCALE GENOMIC DNA]</scope>
    <source>
        <strain evidence="23 24">ASF492</strain>
    </source>
</reference>
<evidence type="ECO:0000256" key="3">
    <source>
        <dbReference type="ARBA" id="ARBA00004496"/>
    </source>
</evidence>
<comment type="subcellular location">
    <subcellularLocation>
        <location evidence="3">Cytoplasm</location>
    </subcellularLocation>
</comment>
<dbReference type="GO" id="GO:0004106">
    <property type="term" value="F:chorismate mutase activity"/>
    <property type="evidence" value="ECO:0007669"/>
    <property type="project" value="UniProtKB-EC"/>
</dbReference>
<dbReference type="eggNOG" id="COG1605">
    <property type="taxonomic scope" value="Bacteria"/>
</dbReference>
<dbReference type="PANTHER" id="PTHR21022">
    <property type="entry name" value="PREPHENATE DEHYDRATASE P PROTEIN"/>
    <property type="match status" value="1"/>
</dbReference>
<keyword evidence="14" id="KW-0456">Lyase</keyword>
<dbReference type="eggNOG" id="COG0077">
    <property type="taxonomic scope" value="Bacteria"/>
</dbReference>
<evidence type="ECO:0000256" key="17">
    <source>
        <dbReference type="ARBA" id="ARBA00031520"/>
    </source>
</evidence>
<evidence type="ECO:0000259" key="20">
    <source>
        <dbReference type="PROSITE" id="PS51168"/>
    </source>
</evidence>
<dbReference type="SUPFAM" id="SSF53850">
    <property type="entry name" value="Periplasmic binding protein-like II"/>
    <property type="match status" value="1"/>
</dbReference>
<dbReference type="NCBIfam" id="NF008865">
    <property type="entry name" value="PRK11898.1"/>
    <property type="match status" value="1"/>
</dbReference>
<evidence type="ECO:0000256" key="2">
    <source>
        <dbReference type="ARBA" id="ARBA00002364"/>
    </source>
</evidence>
<dbReference type="PANTHER" id="PTHR21022:SF19">
    <property type="entry name" value="PREPHENATE DEHYDRATASE-RELATED"/>
    <property type="match status" value="1"/>
</dbReference>
<evidence type="ECO:0000256" key="16">
    <source>
        <dbReference type="ARBA" id="ARBA00031175"/>
    </source>
</evidence>
<keyword evidence="12" id="KW-0584">Phenylalanine biosynthesis</keyword>
<gene>
    <name evidence="23" type="ORF">C823_03916</name>
</gene>
<dbReference type="OrthoDB" id="9802281at2"/>
<comment type="pathway">
    <text evidence="5">Metabolic intermediate biosynthesis; prephenate biosynthesis; prephenate from chorismate: step 1/1.</text>
</comment>
<dbReference type="PROSITE" id="PS51171">
    <property type="entry name" value="PREPHENATE_DEHYDR_3"/>
    <property type="match status" value="1"/>
</dbReference>
<evidence type="ECO:0000256" key="11">
    <source>
        <dbReference type="ARBA" id="ARBA00023141"/>
    </source>
</evidence>
<dbReference type="SMART" id="SM00830">
    <property type="entry name" value="CM_2"/>
    <property type="match status" value="1"/>
</dbReference>
<dbReference type="HOGENOM" id="CLU_035008_1_1_9"/>
<comment type="function">
    <text evidence="2">Catalyzes the Claisen rearrangement of chorismate to prephenate and the decarboxylation/dehydration of prephenate to phenylpyruvate.</text>
</comment>
<dbReference type="Gene3D" id="3.30.70.260">
    <property type="match status" value="1"/>
</dbReference>
<comment type="pathway">
    <text evidence="4">Amino-acid biosynthesis; L-phenylalanine biosynthesis; phenylpyruvate from prephenate: step 1/1.</text>
</comment>
<dbReference type="UniPathway" id="UPA00121">
    <property type="reaction ID" value="UER00345"/>
</dbReference>
<evidence type="ECO:0000256" key="6">
    <source>
        <dbReference type="ARBA" id="ARBA00013147"/>
    </source>
</evidence>
<dbReference type="EC" id="4.2.1.51" evidence="6"/>
<dbReference type="Gene3D" id="1.20.59.10">
    <property type="entry name" value="Chorismate mutase"/>
    <property type="match status" value="1"/>
</dbReference>
<evidence type="ECO:0000256" key="1">
    <source>
        <dbReference type="ARBA" id="ARBA00000824"/>
    </source>
</evidence>
<evidence type="ECO:0000256" key="12">
    <source>
        <dbReference type="ARBA" id="ARBA00023222"/>
    </source>
</evidence>
<dbReference type="SUPFAM" id="SSF48600">
    <property type="entry name" value="Chorismate mutase II"/>
    <property type="match status" value="1"/>
</dbReference>
<evidence type="ECO:0000256" key="18">
    <source>
        <dbReference type="ARBA" id="ARBA00047848"/>
    </source>
</evidence>
<evidence type="ECO:0000256" key="10">
    <source>
        <dbReference type="ARBA" id="ARBA00022605"/>
    </source>
</evidence>
<dbReference type="UniPathway" id="UPA00120">
    <property type="reaction ID" value="UER00203"/>
</dbReference>
<dbReference type="CDD" id="cd04905">
    <property type="entry name" value="ACT_CM-PDT"/>
    <property type="match status" value="1"/>
</dbReference>
<feature type="domain" description="Chorismate mutase" evidence="20">
    <location>
        <begin position="1"/>
        <end position="88"/>
    </location>
</feature>
<comment type="caution">
    <text evidence="23">The sequence shown here is derived from an EMBL/GenBank/DDBJ whole genome shotgun (WGS) entry which is preliminary data.</text>
</comment>
<dbReference type="Proteomes" id="UP000012589">
    <property type="component" value="Unassembled WGS sequence"/>
</dbReference>
<dbReference type="Pfam" id="PF00800">
    <property type="entry name" value="PDT"/>
    <property type="match status" value="1"/>
</dbReference>
<dbReference type="Gene3D" id="3.40.190.10">
    <property type="entry name" value="Periplasmic binding protein-like II"/>
    <property type="match status" value="2"/>
</dbReference>
<accession>N2A991</accession>
<keyword evidence="15" id="KW-0511">Multifunctional enzyme</keyword>
<organism evidence="23 24">
    <name type="scientific">Eubacterium plexicaudatum ASF492</name>
    <dbReference type="NCBI Taxonomy" id="1235802"/>
    <lineage>
        <taxon>Bacteria</taxon>
        <taxon>Bacillati</taxon>
        <taxon>Bacillota</taxon>
        <taxon>Clostridia</taxon>
        <taxon>Eubacteriales</taxon>
        <taxon>Eubacteriaceae</taxon>
        <taxon>Eubacterium</taxon>
    </lineage>
</organism>
<dbReference type="STRING" id="1235802.C823_03916"/>
<dbReference type="GO" id="GO:0004664">
    <property type="term" value="F:prephenate dehydratase activity"/>
    <property type="evidence" value="ECO:0007669"/>
    <property type="project" value="UniProtKB-EC"/>
</dbReference>
<feature type="domain" description="Prephenate dehydratase" evidence="21">
    <location>
        <begin position="111"/>
        <end position="288"/>
    </location>
</feature>
<dbReference type="GO" id="GO:0046417">
    <property type="term" value="P:chorismate metabolic process"/>
    <property type="evidence" value="ECO:0007669"/>
    <property type="project" value="InterPro"/>
</dbReference>